<sequence length="189" mass="21322">WQMESWLYAFYNTLALLLLFNRAVLCESSQGHEALQNTLIQKMNTIQNQLAEVTSSIRSLNSDLDKALYNCVGIESDLCGTLELEAGHKGIRDLSALLQPSKRSMSQDPQVDKYRGLLAELSRKREMAKYLMRMLRGADVVVTGEKKRACNLNLGFHCQTEDISNFADMYDYLSSPHSPGKKRSVRASP</sequence>
<keyword evidence="1" id="KW-0732">Signal</keyword>
<gene>
    <name evidence="2" type="ORF">Bpfe_010146</name>
</gene>
<dbReference type="Proteomes" id="UP001233172">
    <property type="component" value="Unassembled WGS sequence"/>
</dbReference>
<keyword evidence="3" id="KW-1185">Reference proteome</keyword>
<evidence type="ECO:0000313" key="3">
    <source>
        <dbReference type="Proteomes" id="UP001233172"/>
    </source>
</evidence>
<feature type="signal peptide" evidence="1">
    <location>
        <begin position="1"/>
        <end position="26"/>
    </location>
</feature>
<protein>
    <submittedName>
        <fullName evidence="2">Uncharacterized protein</fullName>
    </submittedName>
</protein>
<evidence type="ECO:0000256" key="1">
    <source>
        <dbReference type="SAM" id="SignalP"/>
    </source>
</evidence>
<dbReference type="EMBL" id="JASAOG010000036">
    <property type="protein sequence ID" value="KAK0060312.1"/>
    <property type="molecule type" value="Genomic_DNA"/>
</dbReference>
<feature type="non-terminal residue" evidence="2">
    <location>
        <position position="189"/>
    </location>
</feature>
<name>A0AAD8BT01_BIOPF</name>
<feature type="chain" id="PRO_5042098115" evidence="1">
    <location>
        <begin position="27"/>
        <end position="189"/>
    </location>
</feature>
<proteinExistence type="predicted"/>
<accession>A0AAD8BT01</accession>
<organism evidence="2 3">
    <name type="scientific">Biomphalaria pfeifferi</name>
    <name type="common">Bloodfluke planorb</name>
    <name type="synonym">Freshwater snail</name>
    <dbReference type="NCBI Taxonomy" id="112525"/>
    <lineage>
        <taxon>Eukaryota</taxon>
        <taxon>Metazoa</taxon>
        <taxon>Spiralia</taxon>
        <taxon>Lophotrochozoa</taxon>
        <taxon>Mollusca</taxon>
        <taxon>Gastropoda</taxon>
        <taxon>Heterobranchia</taxon>
        <taxon>Euthyneura</taxon>
        <taxon>Panpulmonata</taxon>
        <taxon>Hygrophila</taxon>
        <taxon>Lymnaeoidea</taxon>
        <taxon>Planorbidae</taxon>
        <taxon>Biomphalaria</taxon>
    </lineage>
</organism>
<comment type="caution">
    <text evidence="2">The sequence shown here is derived from an EMBL/GenBank/DDBJ whole genome shotgun (WGS) entry which is preliminary data.</text>
</comment>
<dbReference type="AlphaFoldDB" id="A0AAD8BT01"/>
<evidence type="ECO:0000313" key="2">
    <source>
        <dbReference type="EMBL" id="KAK0060312.1"/>
    </source>
</evidence>
<reference evidence="2" key="1">
    <citation type="journal article" date="2023" name="PLoS Negl. Trop. Dis.">
        <title>A genome sequence for Biomphalaria pfeifferi, the major vector snail for the human-infecting parasite Schistosoma mansoni.</title>
        <authorList>
            <person name="Bu L."/>
            <person name="Lu L."/>
            <person name="Laidemitt M.R."/>
            <person name="Zhang S.M."/>
            <person name="Mutuku M."/>
            <person name="Mkoji G."/>
            <person name="Steinauer M."/>
            <person name="Loker E.S."/>
        </authorList>
    </citation>
    <scope>NUCLEOTIDE SEQUENCE</scope>
    <source>
        <strain evidence="2">KasaAsao</strain>
    </source>
</reference>
<reference evidence="2" key="2">
    <citation type="submission" date="2023-04" db="EMBL/GenBank/DDBJ databases">
        <authorList>
            <person name="Bu L."/>
            <person name="Lu L."/>
            <person name="Laidemitt M.R."/>
            <person name="Zhang S.M."/>
            <person name="Mutuku M."/>
            <person name="Mkoji G."/>
            <person name="Steinauer M."/>
            <person name="Loker E.S."/>
        </authorList>
    </citation>
    <scope>NUCLEOTIDE SEQUENCE</scope>
    <source>
        <strain evidence="2">KasaAsao</strain>
        <tissue evidence="2">Whole Snail</tissue>
    </source>
</reference>